<feature type="compositionally biased region" description="Polar residues" evidence="1">
    <location>
        <begin position="965"/>
        <end position="975"/>
    </location>
</feature>
<evidence type="ECO:0000313" key="3">
    <source>
        <dbReference type="Proteomes" id="UP000007350"/>
    </source>
</evidence>
<feature type="region of interest" description="Disordered" evidence="1">
    <location>
        <begin position="517"/>
        <end position="584"/>
    </location>
</feature>
<feature type="region of interest" description="Disordered" evidence="1">
    <location>
        <begin position="159"/>
        <end position="184"/>
    </location>
</feature>
<organism evidence="2 3">
    <name type="scientific">Trypanosoma cruzi marinkellei</name>
    <dbReference type="NCBI Taxonomy" id="85056"/>
    <lineage>
        <taxon>Eukaryota</taxon>
        <taxon>Discoba</taxon>
        <taxon>Euglenozoa</taxon>
        <taxon>Kinetoplastea</taxon>
        <taxon>Metakinetoplastina</taxon>
        <taxon>Trypanosomatida</taxon>
        <taxon>Trypanosomatidae</taxon>
        <taxon>Trypanosoma</taxon>
        <taxon>Schizotrypanum</taxon>
    </lineage>
</organism>
<feature type="region of interest" description="Disordered" evidence="1">
    <location>
        <begin position="476"/>
        <end position="501"/>
    </location>
</feature>
<dbReference type="Proteomes" id="UP000007350">
    <property type="component" value="Unassembled WGS sequence"/>
</dbReference>
<evidence type="ECO:0000313" key="2">
    <source>
        <dbReference type="EMBL" id="EKF32806.1"/>
    </source>
</evidence>
<sequence length="1194" mass="131028">MVSRGDATIRVRPKYGSGNHRKGINKTCRQYQPASQSSSTSLKSSNALCSMGPYTYIVRQPGRMKLPGESCCTAVSDSEVQTHLGVGSCSADRRRPKQEKYQDEEAPLWISPVLPQRQGEKEVLLKEASGTPETPAFFPLPQSPLPVCVDASESCINSTGKQEQRGKSTLSQKPQQRGVGTSAPSTTLLTELLSRIQQQHETELSLSPCTARSKLSPEVEGPWNSPRENHHHLHERQQQSSCGCLAASRLSGDSEEQRHAPQQRAARLCRKQALQFVGIDAEREEGPFTESDLSPLARASDGRGASLNTLEREDRLLCGISEDEKRLRRWIAERGLLPNEDTAAHRIFIDYLKKKADRLERDYDELFWSSRQRSPPRLEKKERYHWHDYPSRQEEKLRRPLNGAMLGVEKQEPFADHPYSIDANVSVGIVPSPTFAPTKSLINGKVHRGPVFSGGKELPRDMPIASTFCCRGGAGEKTKFSRSVGSPRLSERKSSSHKKHCDMSLFYTGNSIAKTTTRTDKRWRKSNDGRSSSLSSSSHSAQEEQATNHQGHLSVTERGTSPPSPQEEVRQKREEEKHCGEKKVMDGSRLMEKKLDILAVNDATSTAAAPKRTFSFPTVFGIEDASEVIRLRNYCHQLDKELVQLFRSGAARHQWADAEKDVMAAAVKETTRESLQPAHCMHTKTTSATDLTRRRSIVFSPPPPPPPPPPSSLPTASALIARRPHEATESAINYNALTQFNISPVSFPSYGERGLPSVAHHDESRKEYDAAKVLDHTAFPGTPIDDTTGQITPPESLIPSALGQDVGRCSGGDQGVLSPSTSFVSSRHISPMPHEIRTTMPSGLIKEMELRRSLAASRVSSVNQSIHHTPPRLLVHNENVSENVVSDRDANPPYTHLECSYDKTVMDSSPTLKGDVQAVVPTLNTGLNCGHLIESDFALEHPKRSITRSPFLKRDVTSAEDESGNAKTQELTTPSKAHKTTMPPEGLKTNPGQKIPGLVSSRLHLLPSKRDNETPSIHSIHNLTKRPGSIRKNGGPGSVTWSGSSSSSSSSDSSGSVGKNIIGVDVKKKGALSRTPVERRRFSLLVGGSTSSAATPIVNSRSSLGAKNRVEGNRANKREKTGRTSFVRGGGELPVVEVGVDSHHVTPRRNSNPFFVGVLNPGIGSENRHKVVERREGGASVSRSHRFGVPKSIR</sequence>
<feature type="region of interest" description="Disordered" evidence="1">
    <location>
        <begin position="1173"/>
        <end position="1194"/>
    </location>
</feature>
<feature type="compositionally biased region" description="Polar residues" evidence="1">
    <location>
        <begin position="543"/>
        <end position="561"/>
    </location>
</feature>
<comment type="caution">
    <text evidence="2">The sequence shown here is derived from an EMBL/GenBank/DDBJ whole genome shotgun (WGS) entry which is preliminary data.</text>
</comment>
<protein>
    <submittedName>
        <fullName evidence="2">Uncharacterized protein</fullName>
    </submittedName>
</protein>
<feature type="compositionally biased region" description="Basic and acidic residues" evidence="1">
    <location>
        <begin position="517"/>
        <end position="528"/>
    </location>
</feature>
<proteinExistence type="predicted"/>
<feature type="compositionally biased region" description="Basic residues" evidence="1">
    <location>
        <begin position="1183"/>
        <end position="1194"/>
    </location>
</feature>
<accession>K2ND32</accession>
<feature type="compositionally biased region" description="Low complexity" evidence="1">
    <location>
        <begin position="1038"/>
        <end position="1058"/>
    </location>
</feature>
<dbReference type="EMBL" id="AHKC01009589">
    <property type="protein sequence ID" value="EKF32806.1"/>
    <property type="molecule type" value="Genomic_DNA"/>
</dbReference>
<feature type="compositionally biased region" description="Low complexity" evidence="1">
    <location>
        <begin position="531"/>
        <end position="540"/>
    </location>
</feature>
<name>K2ND32_TRYCR</name>
<dbReference type="AlphaFoldDB" id="K2ND32"/>
<reference evidence="2 3" key="1">
    <citation type="journal article" date="2012" name="BMC Genomics">
        <title>Comparative genomic analysis of human infective Trypanosoma cruzi lineages with the bat-restricted subspecies T. cruzi marinkellei.</title>
        <authorList>
            <person name="Franzen O."/>
            <person name="Talavera-Lopez C."/>
            <person name="Ochaya S."/>
            <person name="Butler C.E."/>
            <person name="Messenger L.A."/>
            <person name="Lewis M.D."/>
            <person name="Llewellyn M.S."/>
            <person name="Marinkelle C.J."/>
            <person name="Tyler K.M."/>
            <person name="Miles M.A."/>
            <person name="Andersson B."/>
        </authorList>
    </citation>
    <scope>NUCLEOTIDE SEQUENCE [LARGE SCALE GENOMIC DNA]</scope>
    <source>
        <strain evidence="2 3">B7</strain>
    </source>
</reference>
<gene>
    <name evidence="2" type="ORF">MOQ_003338</name>
</gene>
<evidence type="ECO:0000256" key="1">
    <source>
        <dbReference type="SAM" id="MobiDB-lite"/>
    </source>
</evidence>
<feature type="region of interest" description="Disordered" evidence="1">
    <location>
        <begin position="950"/>
        <end position="1059"/>
    </location>
</feature>
<feature type="compositionally biased region" description="Basic and acidic residues" evidence="1">
    <location>
        <begin position="567"/>
        <end position="584"/>
    </location>
</feature>
<dbReference type="OrthoDB" id="247362at2759"/>
<feature type="region of interest" description="Disordered" evidence="1">
    <location>
        <begin position="1"/>
        <end position="24"/>
    </location>
</feature>
<keyword evidence="3" id="KW-1185">Reference proteome</keyword>
<feature type="region of interest" description="Disordered" evidence="1">
    <location>
        <begin position="202"/>
        <end position="240"/>
    </location>
</feature>